<comment type="caution">
    <text evidence="1">The sequence shown here is derived from an EMBL/GenBank/DDBJ whole genome shotgun (WGS) entry which is preliminary data.</text>
</comment>
<protein>
    <submittedName>
        <fullName evidence="1">Uncharacterized protein</fullName>
    </submittedName>
</protein>
<name>A0ABV0TFQ6_9TELE</name>
<organism evidence="1 2">
    <name type="scientific">Ilyodon furcidens</name>
    <name type="common">goldbreast splitfin</name>
    <dbReference type="NCBI Taxonomy" id="33524"/>
    <lineage>
        <taxon>Eukaryota</taxon>
        <taxon>Metazoa</taxon>
        <taxon>Chordata</taxon>
        <taxon>Craniata</taxon>
        <taxon>Vertebrata</taxon>
        <taxon>Euteleostomi</taxon>
        <taxon>Actinopterygii</taxon>
        <taxon>Neopterygii</taxon>
        <taxon>Teleostei</taxon>
        <taxon>Neoteleostei</taxon>
        <taxon>Acanthomorphata</taxon>
        <taxon>Ovalentaria</taxon>
        <taxon>Atherinomorphae</taxon>
        <taxon>Cyprinodontiformes</taxon>
        <taxon>Goodeidae</taxon>
        <taxon>Ilyodon</taxon>
    </lineage>
</organism>
<evidence type="ECO:0000313" key="2">
    <source>
        <dbReference type="Proteomes" id="UP001482620"/>
    </source>
</evidence>
<proteinExistence type="predicted"/>
<keyword evidence="2" id="KW-1185">Reference proteome</keyword>
<sequence length="100" mass="11672">MSNIQRATRLFLLPVFPPHGNEFVLFYLSQQGSLFYLDTKYPQPLAFSFWQCEWLCLCLHPPFSRHAVVLYPWQPMISFSPELGGRPPARRGVFAFVCDF</sequence>
<dbReference type="Proteomes" id="UP001482620">
    <property type="component" value="Unassembled WGS sequence"/>
</dbReference>
<gene>
    <name evidence="1" type="ORF">ILYODFUR_003589</name>
</gene>
<evidence type="ECO:0000313" key="1">
    <source>
        <dbReference type="EMBL" id="MEQ2231724.1"/>
    </source>
</evidence>
<dbReference type="EMBL" id="JAHRIQ010034942">
    <property type="protein sequence ID" value="MEQ2231724.1"/>
    <property type="molecule type" value="Genomic_DNA"/>
</dbReference>
<reference evidence="1 2" key="1">
    <citation type="submission" date="2021-06" db="EMBL/GenBank/DDBJ databases">
        <authorList>
            <person name="Palmer J.M."/>
        </authorList>
    </citation>
    <scope>NUCLEOTIDE SEQUENCE [LARGE SCALE GENOMIC DNA]</scope>
    <source>
        <strain evidence="2">if_2019</strain>
        <tissue evidence="1">Muscle</tissue>
    </source>
</reference>
<accession>A0ABV0TFQ6</accession>